<proteinExistence type="predicted"/>
<dbReference type="Proteomes" id="UP000053405">
    <property type="component" value="Unassembled WGS sequence"/>
</dbReference>
<evidence type="ECO:0000256" key="1">
    <source>
        <dbReference type="SAM" id="Phobius"/>
    </source>
</evidence>
<comment type="caution">
    <text evidence="2">The sequence shown here is derived from an EMBL/GenBank/DDBJ whole genome shotgun (WGS) entry which is preliminary data.</text>
</comment>
<keyword evidence="1" id="KW-0812">Transmembrane</keyword>
<evidence type="ECO:0000313" key="2">
    <source>
        <dbReference type="EMBL" id="GAC58060.1"/>
    </source>
</evidence>
<dbReference type="AlphaFoldDB" id="L7LAA3"/>
<dbReference type="EMBL" id="BANT01000029">
    <property type="protein sequence ID" value="GAC58060.1"/>
    <property type="molecule type" value="Genomic_DNA"/>
</dbReference>
<evidence type="ECO:0000313" key="3">
    <source>
        <dbReference type="Proteomes" id="UP000053405"/>
    </source>
</evidence>
<sequence>MASHLNRQRVNQIAVGVAATVVTTVIIWLDVASAIWQEVVILSGLAAGFVTFLLTVFVLDKVLARSTARRWAPVNRLAFTEFLHALADDDASEISRGQVITRSLTPPAYQIDPQRYDDELEQLRDLVLRERALLSDLLSRWAPFLASSGDNEAVLQHIADIALSFDRIRDAALEAESDHDPALHARVSDEVRECNSRLLMLTDELRRRLTTTAA</sequence>
<keyword evidence="3" id="KW-1185">Reference proteome</keyword>
<reference evidence="2 3" key="1">
    <citation type="submission" date="2012-12" db="EMBL/GenBank/DDBJ databases">
        <title>Whole genome shotgun sequence of Gordonia hirsuta NBRC 16056.</title>
        <authorList>
            <person name="Isaki-Nakamura S."/>
            <person name="Hosoyama A."/>
            <person name="Tsuchikane K."/>
            <person name="Katsumata H."/>
            <person name="Baba S."/>
            <person name="Yamazaki S."/>
            <person name="Fujita N."/>
        </authorList>
    </citation>
    <scope>NUCLEOTIDE SEQUENCE [LARGE SCALE GENOMIC DNA]</scope>
    <source>
        <strain evidence="2 3">NBRC 16056</strain>
    </source>
</reference>
<dbReference type="RefSeq" id="WP_005941412.1">
    <property type="nucleotide sequence ID" value="NZ_ATVK01000015.1"/>
</dbReference>
<dbReference type="eggNOG" id="ENOG5033WDK">
    <property type="taxonomic scope" value="Bacteria"/>
</dbReference>
<gene>
    <name evidence="2" type="ORF">GOHSU_29_00430</name>
</gene>
<feature type="transmembrane region" description="Helical" evidence="1">
    <location>
        <begin position="35"/>
        <end position="59"/>
    </location>
</feature>
<protein>
    <submittedName>
        <fullName evidence="2">Uncharacterized protein</fullName>
    </submittedName>
</protein>
<feature type="transmembrane region" description="Helical" evidence="1">
    <location>
        <begin position="12"/>
        <end position="29"/>
    </location>
</feature>
<name>L7LAA3_9ACTN</name>
<keyword evidence="1" id="KW-0472">Membrane</keyword>
<dbReference type="STRING" id="1121927.GOHSU_29_00430"/>
<organism evidence="2 3">
    <name type="scientific">Gordonia hirsuta DSM 44140 = NBRC 16056</name>
    <dbReference type="NCBI Taxonomy" id="1121927"/>
    <lineage>
        <taxon>Bacteria</taxon>
        <taxon>Bacillati</taxon>
        <taxon>Actinomycetota</taxon>
        <taxon>Actinomycetes</taxon>
        <taxon>Mycobacteriales</taxon>
        <taxon>Gordoniaceae</taxon>
        <taxon>Gordonia</taxon>
    </lineage>
</organism>
<accession>L7LAA3</accession>
<keyword evidence="1" id="KW-1133">Transmembrane helix</keyword>